<feature type="chain" id="PRO_5046911872" evidence="2">
    <location>
        <begin position="38"/>
        <end position="798"/>
    </location>
</feature>
<name>A0ABW3D6F2_9BACL</name>
<dbReference type="PROSITE" id="PS51257">
    <property type="entry name" value="PROKAR_LIPOPROTEIN"/>
    <property type="match status" value="1"/>
</dbReference>
<feature type="signal peptide" evidence="2">
    <location>
        <begin position="1"/>
        <end position="37"/>
    </location>
</feature>
<dbReference type="InterPro" id="IPR043751">
    <property type="entry name" value="DUF5696"/>
</dbReference>
<evidence type="ECO:0000256" key="1">
    <source>
        <dbReference type="SAM" id="MobiDB-lite"/>
    </source>
</evidence>
<accession>A0ABW3D6F2</accession>
<protein>
    <submittedName>
        <fullName evidence="3">DUF5696 domain-containing protein</fullName>
    </submittedName>
</protein>
<dbReference type="Proteomes" id="UP001597120">
    <property type="component" value="Unassembled WGS sequence"/>
</dbReference>
<feature type="compositionally biased region" description="Polar residues" evidence="1">
    <location>
        <begin position="45"/>
        <end position="54"/>
    </location>
</feature>
<sequence length="798" mass="90614">MIRFMKAKRNLTALAVAIVLSCMPVLMVFAGQAPVQAKEDKAAENGSQEASNEGQKPAPGKEEEAKPAAANPNVKEPDFPKESAMQIVADNGRYQLKADPKSGHFIVFSKQSEQVWRSYPDPQYWSSQENSKAWRVHLKSPFMFRFVEFKVRRDLLKESNYYEQSGKISSFERINDGFKITYEMPNLGFVIPVQVRLKDDYVETTVLEEGLKDVKEAQKEEAKPNTKANAKSNAKKDPEARLVSLRLFPFFGAQASDGENGFLLIPDGSGALIDFKKDRANTTSFYNERIYGEDWAYSSGTTFSNRLPVRMPVFGIKDGDKGFVAVAHQGAEYASVLAAPSKSFSQYNWTTVEQIYRFKHFQPSNTRRTAGFYTYSKELTAGDRSVRYYLLEEQPDYARMAGRYRQYLMEEVGYERLPASEEGVRLQLHLLGGDTAKGFLWDSYLPLTTTDEAEEIVRQLHYLGVEDMSVVYLGWQKGGYSKAGGHFPVDRRLGGNGGMKRLADFVRSKGFSLFLDARSYTFNNTGRDGFRGSRDGLRDQGSSVIRFRSWNREDETTFVSPRFMEEVVLRDMQKVKELGVDGLLFGDGIGDILNTDYNERYSLTRTESLELQRRLLQTAQEELGRIQLAEGNVYAGKFAEHWDGLSNDYSYDLFVDRTVPFAQIALHGLVSYSFEYANLSGNYTENYLRGIEYGAEPSFVVTSSPSQELLKSKSLNRYYSTYYKDWLEQIVTQYQLYNDALSEVRTEFITDHRALAKGVMETTYANGHRVVVNYNAYPYSNEGLVVQANDFAVIRGGQ</sequence>
<dbReference type="RefSeq" id="WP_379285629.1">
    <property type="nucleotide sequence ID" value="NZ_JBHTIU010000003.1"/>
</dbReference>
<dbReference type="EMBL" id="JBHTIU010000003">
    <property type="protein sequence ID" value="MFD0867844.1"/>
    <property type="molecule type" value="Genomic_DNA"/>
</dbReference>
<evidence type="ECO:0000313" key="3">
    <source>
        <dbReference type="EMBL" id="MFD0867844.1"/>
    </source>
</evidence>
<comment type="caution">
    <text evidence="3">The sequence shown here is derived from an EMBL/GenBank/DDBJ whole genome shotgun (WGS) entry which is preliminary data.</text>
</comment>
<gene>
    <name evidence="3" type="ORF">ACFQ03_01605</name>
</gene>
<organism evidence="3 4">
    <name type="scientific">Paenibacillus residui</name>
    <dbReference type="NCBI Taxonomy" id="629724"/>
    <lineage>
        <taxon>Bacteria</taxon>
        <taxon>Bacillati</taxon>
        <taxon>Bacillota</taxon>
        <taxon>Bacilli</taxon>
        <taxon>Bacillales</taxon>
        <taxon>Paenibacillaceae</taxon>
        <taxon>Paenibacillus</taxon>
    </lineage>
</organism>
<evidence type="ECO:0000313" key="4">
    <source>
        <dbReference type="Proteomes" id="UP001597120"/>
    </source>
</evidence>
<evidence type="ECO:0000256" key="2">
    <source>
        <dbReference type="SAM" id="SignalP"/>
    </source>
</evidence>
<keyword evidence="2" id="KW-0732">Signal</keyword>
<proteinExistence type="predicted"/>
<dbReference type="Pfam" id="PF18952">
    <property type="entry name" value="DUF5696"/>
    <property type="match status" value="1"/>
</dbReference>
<keyword evidence="4" id="KW-1185">Reference proteome</keyword>
<feature type="region of interest" description="Disordered" evidence="1">
    <location>
        <begin position="38"/>
        <end position="80"/>
    </location>
</feature>
<reference evidence="4" key="1">
    <citation type="journal article" date="2019" name="Int. J. Syst. Evol. Microbiol.">
        <title>The Global Catalogue of Microorganisms (GCM) 10K type strain sequencing project: providing services to taxonomists for standard genome sequencing and annotation.</title>
        <authorList>
            <consortium name="The Broad Institute Genomics Platform"/>
            <consortium name="The Broad Institute Genome Sequencing Center for Infectious Disease"/>
            <person name="Wu L."/>
            <person name="Ma J."/>
        </authorList>
    </citation>
    <scope>NUCLEOTIDE SEQUENCE [LARGE SCALE GENOMIC DNA]</scope>
    <source>
        <strain evidence="4">CCUG 57263</strain>
    </source>
</reference>